<evidence type="ECO:0000313" key="6">
    <source>
        <dbReference type="EMBL" id="SDE10604.1"/>
    </source>
</evidence>
<dbReference type="EMBL" id="FNAH01000004">
    <property type="protein sequence ID" value="SDE10604.1"/>
    <property type="molecule type" value="Genomic_DNA"/>
</dbReference>
<evidence type="ECO:0000256" key="1">
    <source>
        <dbReference type="ARBA" id="ARBA00004370"/>
    </source>
</evidence>
<accession>A0A1G7A6V3</accession>
<sequence>MTMTAELSALAVAALIQAVQFALFAVRANLELGPRVTMGPRDRPIELSPLTGRLKRAMDNHFEGLAFFTIAVIVVTLGGAASALTAFCAWLYVAARVLYVPAYAFGWSPWRSVIWMVGFAATLLMILVALF</sequence>
<keyword evidence="7" id="KW-1185">Reference proteome</keyword>
<dbReference type="AlphaFoldDB" id="A0A1G7A6V3"/>
<feature type="transmembrane region" description="Helical" evidence="5">
    <location>
        <begin position="6"/>
        <end position="26"/>
    </location>
</feature>
<dbReference type="SUPFAM" id="SSF161084">
    <property type="entry name" value="MAPEG domain-like"/>
    <property type="match status" value="1"/>
</dbReference>
<dbReference type="GO" id="GO:0016020">
    <property type="term" value="C:membrane"/>
    <property type="evidence" value="ECO:0007669"/>
    <property type="project" value="UniProtKB-SubCell"/>
</dbReference>
<dbReference type="PANTHER" id="PTHR35371">
    <property type="entry name" value="INNER MEMBRANE PROTEIN"/>
    <property type="match status" value="1"/>
</dbReference>
<name>A0A1G7A6V3_9RHOB</name>
<dbReference type="Pfam" id="PF01124">
    <property type="entry name" value="MAPEG"/>
    <property type="match status" value="1"/>
</dbReference>
<evidence type="ECO:0000256" key="5">
    <source>
        <dbReference type="SAM" id="Phobius"/>
    </source>
</evidence>
<keyword evidence="4 5" id="KW-0472">Membrane</keyword>
<keyword evidence="3 5" id="KW-1133">Transmembrane helix</keyword>
<dbReference type="InterPro" id="IPR001129">
    <property type="entry name" value="Membr-assoc_MAPEG"/>
</dbReference>
<comment type="subcellular location">
    <subcellularLocation>
        <location evidence="1">Membrane</location>
    </subcellularLocation>
</comment>
<reference evidence="6 7" key="1">
    <citation type="submission" date="2016-10" db="EMBL/GenBank/DDBJ databases">
        <authorList>
            <person name="de Groot N.N."/>
        </authorList>
    </citation>
    <scope>NUCLEOTIDE SEQUENCE [LARGE SCALE GENOMIC DNA]</scope>
    <source>
        <strain evidence="6 7">DSM 22220</strain>
    </source>
</reference>
<evidence type="ECO:0000256" key="2">
    <source>
        <dbReference type="ARBA" id="ARBA00022692"/>
    </source>
</evidence>
<gene>
    <name evidence="6" type="ORF">SAMN05421538_10450</name>
</gene>
<dbReference type="Gene3D" id="1.20.120.550">
    <property type="entry name" value="Membrane associated eicosanoid/glutathione metabolism-like domain"/>
    <property type="match status" value="1"/>
</dbReference>
<keyword evidence="2 5" id="KW-0812">Transmembrane</keyword>
<evidence type="ECO:0000256" key="4">
    <source>
        <dbReference type="ARBA" id="ARBA00023136"/>
    </source>
</evidence>
<protein>
    <submittedName>
        <fullName evidence="6">Uncharacterized conserved protein, MAPEG superfamily</fullName>
    </submittedName>
</protein>
<feature type="transmembrane region" description="Helical" evidence="5">
    <location>
        <begin position="113"/>
        <end position="130"/>
    </location>
</feature>
<dbReference type="PANTHER" id="PTHR35371:SF1">
    <property type="entry name" value="BLR7753 PROTEIN"/>
    <property type="match status" value="1"/>
</dbReference>
<dbReference type="STRING" id="591205.SAMN05421538_10450"/>
<dbReference type="InterPro" id="IPR023352">
    <property type="entry name" value="MAPEG-like_dom_sf"/>
</dbReference>
<feature type="transmembrane region" description="Helical" evidence="5">
    <location>
        <begin position="65"/>
        <end position="93"/>
    </location>
</feature>
<dbReference type="Proteomes" id="UP000199344">
    <property type="component" value="Unassembled WGS sequence"/>
</dbReference>
<organism evidence="6 7">
    <name type="scientific">Paracoccus isoporae</name>
    <dbReference type="NCBI Taxonomy" id="591205"/>
    <lineage>
        <taxon>Bacteria</taxon>
        <taxon>Pseudomonadati</taxon>
        <taxon>Pseudomonadota</taxon>
        <taxon>Alphaproteobacteria</taxon>
        <taxon>Rhodobacterales</taxon>
        <taxon>Paracoccaceae</taxon>
        <taxon>Paracoccus</taxon>
    </lineage>
</organism>
<evidence type="ECO:0000313" key="7">
    <source>
        <dbReference type="Proteomes" id="UP000199344"/>
    </source>
</evidence>
<evidence type="ECO:0000256" key="3">
    <source>
        <dbReference type="ARBA" id="ARBA00022989"/>
    </source>
</evidence>
<proteinExistence type="predicted"/>